<dbReference type="OrthoDB" id="9803238at2"/>
<dbReference type="eggNOG" id="COG0381">
    <property type="taxonomic scope" value="Bacteria"/>
</dbReference>
<gene>
    <name evidence="6" type="primary">mnaA</name>
    <name evidence="6" type="ORF">FEAC_29210</name>
</gene>
<dbReference type="InterPro" id="IPR003331">
    <property type="entry name" value="UDP_GlcNAc_Epimerase_2_dom"/>
</dbReference>
<dbReference type="PATRIC" id="fig|1121877.4.peg.3299"/>
<keyword evidence="1 4" id="KW-0413">Isomerase</keyword>
<dbReference type="Gene3D" id="3.40.50.2000">
    <property type="entry name" value="Glycogen Phosphorylase B"/>
    <property type="match status" value="2"/>
</dbReference>
<dbReference type="EMBL" id="JXUW01000047">
    <property type="protein sequence ID" value="KJE75349.1"/>
    <property type="molecule type" value="Genomic_DNA"/>
</dbReference>
<protein>
    <recommendedName>
        <fullName evidence="3">UDP-N-acetylglucosamine 2-epimerase (non-hydrolyzing)</fullName>
        <ecNumber evidence="3">5.1.3.14</ecNumber>
    </recommendedName>
</protein>
<evidence type="ECO:0000256" key="4">
    <source>
        <dbReference type="RuleBase" id="RU003513"/>
    </source>
</evidence>
<dbReference type="GO" id="GO:0008761">
    <property type="term" value="F:UDP-N-acetylglucosamine 2-epimerase activity"/>
    <property type="evidence" value="ECO:0007669"/>
    <property type="project" value="UniProtKB-EC"/>
</dbReference>
<name>A0A0D8FQX2_9ACTN</name>
<reference evidence="6 7" key="1">
    <citation type="submission" date="2015-01" db="EMBL/GenBank/DDBJ databases">
        <title>Draft genome of the acidophilic iron oxidizer Ferrimicrobium acidiphilum strain T23.</title>
        <authorList>
            <person name="Poehlein A."/>
            <person name="Eisen S."/>
            <person name="Schloemann M."/>
            <person name="Johnson B.D."/>
            <person name="Daniel R."/>
            <person name="Muehling M."/>
        </authorList>
    </citation>
    <scope>NUCLEOTIDE SEQUENCE [LARGE SCALE GENOMIC DNA]</scope>
    <source>
        <strain evidence="6 7">T23</strain>
    </source>
</reference>
<keyword evidence="7" id="KW-1185">Reference proteome</keyword>
<comment type="similarity">
    <text evidence="2 4">Belongs to the UDP-N-acetylglucosamine 2-epimerase family.</text>
</comment>
<feature type="domain" description="UDP-N-acetylglucosamine 2-epimerase" evidence="5">
    <location>
        <begin position="25"/>
        <end position="366"/>
    </location>
</feature>
<dbReference type="EC" id="5.1.3.14" evidence="3"/>
<evidence type="ECO:0000256" key="1">
    <source>
        <dbReference type="ARBA" id="ARBA00023235"/>
    </source>
</evidence>
<dbReference type="Pfam" id="PF02350">
    <property type="entry name" value="Epimerase_2"/>
    <property type="match status" value="1"/>
</dbReference>
<dbReference type="CDD" id="cd03786">
    <property type="entry name" value="GTB_UDP-GlcNAc_2-Epimerase"/>
    <property type="match status" value="1"/>
</dbReference>
<sequence length="383" mass="41896">MTKRICIIAGTRPEAIKLAPVINLLRGDNRFNVTLVTTGQHTEMLDQAFRFFNIEPDLKFSVMEATPDLLQLTSNTARVMSSLLSDTTPDMVLVQGDTTTAMVAALASFYSHVKVGHVEAGLRSFSLALPFPEEANRRLISVITDIHFAPTLKAKQNLITEGISAERIVVTGNTVIDALFLGVNHPKPLIDPLLTPILTWPGPIILVTAHRRESWGDGLRQIASAIRQLIAIHPDLLFVLPMHRNPIVRDTLLTELSDRSNIILTEPLEYGDLCTVLNASTLVLTDSGGLQEEAPALGKPVLVLRTTTERPEGIISGHAVLVGTSPSIIVNKMCQLLDDQQLYNQMSTKTNPYGDGNASARIQQAIAAYFHMETQPLDFTSAI</sequence>
<comment type="caution">
    <text evidence="6">The sequence shown here is derived from an EMBL/GenBank/DDBJ whole genome shotgun (WGS) entry which is preliminary data.</text>
</comment>
<dbReference type="Proteomes" id="UP000032336">
    <property type="component" value="Unassembled WGS sequence"/>
</dbReference>
<accession>A0A0D8FQX2</accession>
<organism evidence="6 7">
    <name type="scientific">Ferrimicrobium acidiphilum DSM 19497</name>
    <dbReference type="NCBI Taxonomy" id="1121877"/>
    <lineage>
        <taxon>Bacteria</taxon>
        <taxon>Bacillati</taxon>
        <taxon>Actinomycetota</taxon>
        <taxon>Acidimicrobiia</taxon>
        <taxon>Acidimicrobiales</taxon>
        <taxon>Acidimicrobiaceae</taxon>
        <taxon>Ferrimicrobium</taxon>
    </lineage>
</organism>
<evidence type="ECO:0000256" key="3">
    <source>
        <dbReference type="ARBA" id="ARBA00038858"/>
    </source>
</evidence>
<evidence type="ECO:0000259" key="5">
    <source>
        <dbReference type="Pfam" id="PF02350"/>
    </source>
</evidence>
<evidence type="ECO:0000256" key="2">
    <source>
        <dbReference type="ARBA" id="ARBA00038209"/>
    </source>
</evidence>
<dbReference type="SUPFAM" id="SSF53756">
    <property type="entry name" value="UDP-Glycosyltransferase/glycogen phosphorylase"/>
    <property type="match status" value="1"/>
</dbReference>
<dbReference type="STRING" id="1121877.FEAC_29210"/>
<evidence type="ECO:0000313" key="7">
    <source>
        <dbReference type="Proteomes" id="UP000032336"/>
    </source>
</evidence>
<dbReference type="GeneID" id="78373880"/>
<dbReference type="RefSeq" id="WP_035391916.1">
    <property type="nucleotide sequence ID" value="NZ_JQKF01000065.1"/>
</dbReference>
<dbReference type="PANTHER" id="PTHR43174">
    <property type="entry name" value="UDP-N-ACETYLGLUCOSAMINE 2-EPIMERASE"/>
    <property type="match status" value="1"/>
</dbReference>
<dbReference type="InterPro" id="IPR029767">
    <property type="entry name" value="WecB-like"/>
</dbReference>
<evidence type="ECO:0000313" key="6">
    <source>
        <dbReference type="EMBL" id="KJE75349.1"/>
    </source>
</evidence>
<dbReference type="PANTHER" id="PTHR43174:SF2">
    <property type="entry name" value="UDP-N-ACETYLGLUCOSAMINE 2-EPIMERASE"/>
    <property type="match status" value="1"/>
</dbReference>
<dbReference type="AlphaFoldDB" id="A0A0D8FQX2"/>
<dbReference type="NCBIfam" id="TIGR00236">
    <property type="entry name" value="wecB"/>
    <property type="match status" value="1"/>
</dbReference>
<proteinExistence type="inferred from homology"/>